<proteinExistence type="inferred from homology"/>
<feature type="transmembrane region" description="Helical" evidence="19">
    <location>
        <begin position="358"/>
        <end position="378"/>
    </location>
</feature>
<keyword evidence="5" id="KW-1003">Cell membrane</keyword>
<keyword evidence="21" id="KW-1185">Reference proteome</keyword>
<evidence type="ECO:0000256" key="17">
    <source>
        <dbReference type="ARBA" id="ARBA00048540"/>
    </source>
</evidence>
<dbReference type="KEGG" id="neu:NE2391"/>
<dbReference type="AlphaFoldDB" id="Q82SE9"/>
<dbReference type="RefSeq" id="WP_011112864.1">
    <property type="nucleotide sequence ID" value="NC_004757.1"/>
</dbReference>
<evidence type="ECO:0000313" key="20">
    <source>
        <dbReference type="EMBL" id="CAD86303.1"/>
    </source>
</evidence>
<dbReference type="FunFam" id="3.10.520.10:FF:000001">
    <property type="entry name" value="FAD:protein FMN transferase"/>
    <property type="match status" value="1"/>
</dbReference>
<keyword evidence="6" id="KW-0997">Cell inner membrane</keyword>
<sequence length="416" mass="45157">MMKASLSMSPRSIMIIIAAFLIMMALLGRIFFASSLTQSHVHGYTMGTKYSVKYRHPEGGFTPDTAQKQIESVLDEINRAMSTYDPESELSRLNRATTSDWIPVSDSLFTVLEAALEIGARSEKAFDITVGPAVNLWGFGPEFHSERIPDKSEIAAVLPAIGQDKLVLDRETHAIRKLHSDIYIDLSAIAKGYAVDRVAEIFDARGIEHYLVEIGGEIRARGTNAQNTPWQIGIEKPHHQYGRSAPYKILSLQDTGLATSGDYQNFFEIEGHRYSHLIDPTTGWPVENGASSVTVLAESCMVADAWATALLVLGHERGLTIAEDQGIAVLFIVNQEGVIKGYTSSHFPAERASDFTQIFIATFLVMGLALIAMAIGVIGGRQPLAGSCGGLGRMGLGCEAGCDQSCAKHDGKNSVH</sequence>
<keyword evidence="8" id="KW-0808">Transferase</keyword>
<keyword evidence="13 19" id="KW-0472">Membrane</keyword>
<evidence type="ECO:0000256" key="7">
    <source>
        <dbReference type="ARBA" id="ARBA00022630"/>
    </source>
</evidence>
<name>Q82SE9_NITEU</name>
<protein>
    <recommendedName>
        <fullName evidence="4">FAD:protein FMN transferase</fullName>
        <ecNumber evidence="3">2.7.1.180</ecNumber>
    </recommendedName>
    <alternativeName>
        <fullName evidence="16">Flavin transferase</fullName>
    </alternativeName>
</protein>
<evidence type="ECO:0000256" key="18">
    <source>
        <dbReference type="ARBA" id="ARBA00060485"/>
    </source>
</evidence>
<dbReference type="Pfam" id="PF04400">
    <property type="entry name" value="NqrM"/>
    <property type="match status" value="1"/>
</dbReference>
<evidence type="ECO:0000256" key="8">
    <source>
        <dbReference type="ARBA" id="ARBA00022679"/>
    </source>
</evidence>
<dbReference type="Gene3D" id="3.10.520.10">
    <property type="entry name" value="ApbE-like domains"/>
    <property type="match status" value="1"/>
</dbReference>
<evidence type="ECO:0000256" key="12">
    <source>
        <dbReference type="ARBA" id="ARBA00022842"/>
    </source>
</evidence>
<dbReference type="OrthoDB" id="9778595at2"/>
<evidence type="ECO:0000313" key="21">
    <source>
        <dbReference type="Proteomes" id="UP000001416"/>
    </source>
</evidence>
<keyword evidence="12" id="KW-0460">Magnesium</keyword>
<evidence type="ECO:0000256" key="11">
    <source>
        <dbReference type="ARBA" id="ARBA00022827"/>
    </source>
</evidence>
<evidence type="ECO:0000256" key="1">
    <source>
        <dbReference type="ARBA" id="ARBA00001946"/>
    </source>
</evidence>
<organism evidence="20 21">
    <name type="scientific">Nitrosomonas europaea (strain ATCC 19718 / CIP 103999 / KCTC 2705 / NBRC 14298)</name>
    <dbReference type="NCBI Taxonomy" id="228410"/>
    <lineage>
        <taxon>Bacteria</taxon>
        <taxon>Pseudomonadati</taxon>
        <taxon>Pseudomonadota</taxon>
        <taxon>Betaproteobacteria</taxon>
        <taxon>Nitrosomonadales</taxon>
        <taxon>Nitrosomonadaceae</taxon>
        <taxon>Nitrosomonas</taxon>
    </lineage>
</organism>
<dbReference type="GO" id="GO:0046872">
    <property type="term" value="F:metal ion binding"/>
    <property type="evidence" value="ECO:0007669"/>
    <property type="project" value="UniProtKB-KW"/>
</dbReference>
<comment type="subcellular location">
    <subcellularLocation>
        <location evidence="18">Cell inner membrane</location>
        <topology evidence="18">Lipid-anchor</topology>
        <orientation evidence="18">Periplasmic side</orientation>
    </subcellularLocation>
</comment>
<evidence type="ECO:0000256" key="19">
    <source>
        <dbReference type="SAM" id="Phobius"/>
    </source>
</evidence>
<evidence type="ECO:0000256" key="9">
    <source>
        <dbReference type="ARBA" id="ARBA00022723"/>
    </source>
</evidence>
<evidence type="ECO:0000256" key="4">
    <source>
        <dbReference type="ARBA" id="ARBA00016337"/>
    </source>
</evidence>
<keyword evidence="14" id="KW-0564">Palmitate</keyword>
<dbReference type="STRING" id="228410.NE2391"/>
<keyword evidence="11" id="KW-0274">FAD</keyword>
<dbReference type="SUPFAM" id="SSF143631">
    <property type="entry name" value="ApbE-like"/>
    <property type="match status" value="1"/>
</dbReference>
<dbReference type="Pfam" id="PF02424">
    <property type="entry name" value="ApbE"/>
    <property type="match status" value="1"/>
</dbReference>
<keyword evidence="9" id="KW-0479">Metal-binding</keyword>
<evidence type="ECO:0000256" key="3">
    <source>
        <dbReference type="ARBA" id="ARBA00011955"/>
    </source>
</evidence>
<keyword evidence="7" id="KW-0285">Flavoprotein</keyword>
<dbReference type="PhylomeDB" id="Q82SE9"/>
<evidence type="ECO:0000256" key="14">
    <source>
        <dbReference type="ARBA" id="ARBA00023139"/>
    </source>
</evidence>
<dbReference type="EMBL" id="AL954747">
    <property type="protein sequence ID" value="CAD86303.1"/>
    <property type="molecule type" value="Genomic_DNA"/>
</dbReference>
<dbReference type="PANTHER" id="PTHR30040:SF2">
    <property type="entry name" value="FAD:PROTEIN FMN TRANSFERASE"/>
    <property type="match status" value="1"/>
</dbReference>
<dbReference type="InterPro" id="IPR007495">
    <property type="entry name" value="NqrM"/>
</dbReference>
<accession>Q82SE9</accession>
<keyword evidence="19" id="KW-1133">Transmembrane helix</keyword>
<dbReference type="Proteomes" id="UP000001416">
    <property type="component" value="Chromosome"/>
</dbReference>
<evidence type="ECO:0000256" key="6">
    <source>
        <dbReference type="ARBA" id="ARBA00022519"/>
    </source>
</evidence>
<gene>
    <name evidence="20" type="ordered locus">NE2391</name>
</gene>
<dbReference type="PANTHER" id="PTHR30040">
    <property type="entry name" value="THIAMINE BIOSYNTHESIS LIPOPROTEIN APBE"/>
    <property type="match status" value="1"/>
</dbReference>
<dbReference type="InterPro" id="IPR003374">
    <property type="entry name" value="ApbE-like_sf"/>
</dbReference>
<dbReference type="GeneID" id="87105522"/>
<keyword evidence="10" id="KW-0732">Signal</keyword>
<evidence type="ECO:0000256" key="13">
    <source>
        <dbReference type="ARBA" id="ARBA00023136"/>
    </source>
</evidence>
<evidence type="ECO:0000256" key="5">
    <source>
        <dbReference type="ARBA" id="ARBA00022475"/>
    </source>
</evidence>
<dbReference type="eggNOG" id="COG2991">
    <property type="taxonomic scope" value="Bacteria"/>
</dbReference>
<comment type="similarity">
    <text evidence="2">Belongs to the ApbE family.</text>
</comment>
<dbReference type="eggNOG" id="COG1477">
    <property type="taxonomic scope" value="Bacteria"/>
</dbReference>
<evidence type="ECO:0000256" key="2">
    <source>
        <dbReference type="ARBA" id="ARBA00008282"/>
    </source>
</evidence>
<dbReference type="EC" id="2.7.1.180" evidence="3"/>
<dbReference type="GO" id="GO:0005886">
    <property type="term" value="C:plasma membrane"/>
    <property type="evidence" value="ECO:0007669"/>
    <property type="project" value="UniProtKB-SubCell"/>
</dbReference>
<dbReference type="InterPro" id="IPR024932">
    <property type="entry name" value="ApbE"/>
</dbReference>
<evidence type="ECO:0000256" key="10">
    <source>
        <dbReference type="ARBA" id="ARBA00022729"/>
    </source>
</evidence>
<comment type="catalytic activity">
    <reaction evidence="17">
        <text>L-threonyl-[protein] + FAD = FMN-L-threonyl-[protein] + AMP + H(+)</text>
        <dbReference type="Rhea" id="RHEA:36847"/>
        <dbReference type="Rhea" id="RHEA-COMP:11060"/>
        <dbReference type="Rhea" id="RHEA-COMP:11061"/>
        <dbReference type="ChEBI" id="CHEBI:15378"/>
        <dbReference type="ChEBI" id="CHEBI:30013"/>
        <dbReference type="ChEBI" id="CHEBI:57692"/>
        <dbReference type="ChEBI" id="CHEBI:74257"/>
        <dbReference type="ChEBI" id="CHEBI:456215"/>
        <dbReference type="EC" id="2.7.1.180"/>
    </reaction>
</comment>
<keyword evidence="19" id="KW-0812">Transmembrane</keyword>
<evidence type="ECO:0000256" key="15">
    <source>
        <dbReference type="ARBA" id="ARBA00023288"/>
    </source>
</evidence>
<dbReference type="GO" id="GO:0016740">
    <property type="term" value="F:transferase activity"/>
    <property type="evidence" value="ECO:0007669"/>
    <property type="project" value="UniProtKB-KW"/>
</dbReference>
<keyword evidence="15" id="KW-0449">Lipoprotein</keyword>
<comment type="cofactor">
    <cofactor evidence="1">
        <name>Mg(2+)</name>
        <dbReference type="ChEBI" id="CHEBI:18420"/>
    </cofactor>
</comment>
<evidence type="ECO:0000256" key="16">
    <source>
        <dbReference type="ARBA" id="ARBA00031306"/>
    </source>
</evidence>
<dbReference type="HOGENOM" id="CLU_044403_0_0_4"/>
<reference evidence="20 21" key="1">
    <citation type="journal article" date="2003" name="J. Bacteriol.">
        <title>Complete genome sequence of the ammonia-oxidizing bacterium and obligate chemolithoautotroph Nitrosomonas europaea.</title>
        <authorList>
            <person name="Chain P."/>
            <person name="Lamerdin J."/>
            <person name="Larimer F."/>
            <person name="Regala W."/>
            <person name="Land M."/>
            <person name="Hauser L."/>
            <person name="Hooper A."/>
            <person name="Klotz M."/>
            <person name="Norton J."/>
            <person name="Sayavedra-Soto L."/>
            <person name="Arciero D."/>
            <person name="Hommes N."/>
            <person name="Whittaker M."/>
            <person name="Arp D."/>
        </authorList>
    </citation>
    <scope>NUCLEOTIDE SEQUENCE [LARGE SCALE GENOMIC DNA]</scope>
    <source>
        <strain evidence="21">ATCC 19718 / CIP 103999 / KCTC 2705 / NBRC 14298</strain>
    </source>
</reference>